<gene>
    <name evidence="8" type="ORF">SAMN02745117_02702</name>
</gene>
<dbReference type="AlphaFoldDB" id="A0A1M5F038"/>
<dbReference type="Pfam" id="PF03899">
    <property type="entry name" value="ATP-synt_I"/>
    <property type="match status" value="1"/>
</dbReference>
<protein>
    <submittedName>
        <fullName evidence="8">ATP synthase protein I</fullName>
    </submittedName>
</protein>
<reference evidence="8 9" key="1">
    <citation type="submission" date="2016-11" db="EMBL/GenBank/DDBJ databases">
        <authorList>
            <person name="Jaros S."/>
            <person name="Januszkiewicz K."/>
            <person name="Wedrychowicz H."/>
        </authorList>
    </citation>
    <scope>NUCLEOTIDE SEQUENCE [LARGE SCALE GENOMIC DNA]</scope>
    <source>
        <strain evidence="8 9">DSM 16112</strain>
    </source>
</reference>
<dbReference type="EMBL" id="FQUZ01000047">
    <property type="protein sequence ID" value="SHF84571.1"/>
    <property type="molecule type" value="Genomic_DNA"/>
</dbReference>
<evidence type="ECO:0000256" key="4">
    <source>
        <dbReference type="ARBA" id="ARBA00022989"/>
    </source>
</evidence>
<organism evidence="8 9">
    <name type="scientific">Lampropedia hyalina DSM 16112</name>
    <dbReference type="NCBI Taxonomy" id="1122156"/>
    <lineage>
        <taxon>Bacteria</taxon>
        <taxon>Pseudomonadati</taxon>
        <taxon>Pseudomonadota</taxon>
        <taxon>Betaproteobacteria</taxon>
        <taxon>Burkholderiales</taxon>
        <taxon>Comamonadaceae</taxon>
        <taxon>Lampropedia</taxon>
    </lineage>
</organism>
<feature type="compositionally biased region" description="Polar residues" evidence="6">
    <location>
        <begin position="1"/>
        <end position="13"/>
    </location>
</feature>
<evidence type="ECO:0000313" key="9">
    <source>
        <dbReference type="Proteomes" id="UP000184327"/>
    </source>
</evidence>
<evidence type="ECO:0000256" key="2">
    <source>
        <dbReference type="ARBA" id="ARBA00022475"/>
    </source>
</evidence>
<keyword evidence="5 7" id="KW-0472">Membrane</keyword>
<keyword evidence="9" id="KW-1185">Reference proteome</keyword>
<dbReference type="OrthoDB" id="9154947at2"/>
<feature type="transmembrane region" description="Helical" evidence="7">
    <location>
        <begin position="107"/>
        <end position="126"/>
    </location>
</feature>
<evidence type="ECO:0000256" key="5">
    <source>
        <dbReference type="ARBA" id="ARBA00023136"/>
    </source>
</evidence>
<evidence type="ECO:0000256" key="6">
    <source>
        <dbReference type="SAM" id="MobiDB-lite"/>
    </source>
</evidence>
<feature type="transmembrane region" description="Helical" evidence="7">
    <location>
        <begin position="45"/>
        <end position="67"/>
    </location>
</feature>
<proteinExistence type="predicted"/>
<feature type="region of interest" description="Disordered" evidence="6">
    <location>
        <begin position="1"/>
        <end position="28"/>
    </location>
</feature>
<sequence length="166" mass="18792">MPVNRQNSKNKSPSFAEDKDEEEDFKPLSAEEAQQWRRNHPSVSIWWLIGSQLMVSMVLVLCAALVWRNSPVTWSVAYGALVVVLPAGMFARGMVRQRKKPASMAMLAVWELAKILLTVALLVMAPRMIAEVHWLALVVTMILVLNVYWVAFLVWPKKSKNFVGKS</sequence>
<keyword evidence="4 7" id="KW-1133">Transmembrane helix</keyword>
<dbReference type="GO" id="GO:0005886">
    <property type="term" value="C:plasma membrane"/>
    <property type="evidence" value="ECO:0007669"/>
    <property type="project" value="UniProtKB-SubCell"/>
</dbReference>
<feature type="transmembrane region" description="Helical" evidence="7">
    <location>
        <begin position="132"/>
        <end position="155"/>
    </location>
</feature>
<evidence type="ECO:0000256" key="1">
    <source>
        <dbReference type="ARBA" id="ARBA00004651"/>
    </source>
</evidence>
<name>A0A1M5F038_9BURK</name>
<dbReference type="Proteomes" id="UP000184327">
    <property type="component" value="Unassembled WGS sequence"/>
</dbReference>
<dbReference type="InterPro" id="IPR005598">
    <property type="entry name" value="ATP_synth_I"/>
</dbReference>
<feature type="transmembrane region" description="Helical" evidence="7">
    <location>
        <begin position="73"/>
        <end position="95"/>
    </location>
</feature>
<evidence type="ECO:0000256" key="3">
    <source>
        <dbReference type="ARBA" id="ARBA00022692"/>
    </source>
</evidence>
<dbReference type="RefSeq" id="WP_073357205.1">
    <property type="nucleotide sequence ID" value="NZ_FQUZ01000047.1"/>
</dbReference>
<evidence type="ECO:0000256" key="7">
    <source>
        <dbReference type="SAM" id="Phobius"/>
    </source>
</evidence>
<dbReference type="STRING" id="1122156.SAMN02745117_02702"/>
<evidence type="ECO:0000313" key="8">
    <source>
        <dbReference type="EMBL" id="SHF84571.1"/>
    </source>
</evidence>
<accession>A0A1M5F038</accession>
<keyword evidence="2" id="KW-1003">Cell membrane</keyword>
<keyword evidence="3 7" id="KW-0812">Transmembrane</keyword>
<comment type="subcellular location">
    <subcellularLocation>
        <location evidence="1">Cell membrane</location>
        <topology evidence="1">Multi-pass membrane protein</topology>
    </subcellularLocation>
</comment>